<proteinExistence type="predicted"/>
<accession>A0ABS8SL93</accession>
<sequence>AKMESSYETHVTKSLILRLDIELPIQNITIGCRCCCRASFELQKFEQFVVSFKSKSLLCSWPILSHSLLCFEVKPLLHLGQIVVALLAELLLHFKWQISVAFGQFLLYFNEIVKSF</sequence>
<comment type="caution">
    <text evidence="1">The sequence shown here is derived from an EMBL/GenBank/DDBJ whole genome shotgun (WGS) entry which is preliminary data.</text>
</comment>
<evidence type="ECO:0000313" key="1">
    <source>
        <dbReference type="EMBL" id="MCD7459710.1"/>
    </source>
</evidence>
<keyword evidence="2" id="KW-1185">Reference proteome</keyword>
<feature type="non-terminal residue" evidence="1">
    <location>
        <position position="1"/>
    </location>
</feature>
<organism evidence="1 2">
    <name type="scientific">Datura stramonium</name>
    <name type="common">Jimsonweed</name>
    <name type="synonym">Common thornapple</name>
    <dbReference type="NCBI Taxonomy" id="4076"/>
    <lineage>
        <taxon>Eukaryota</taxon>
        <taxon>Viridiplantae</taxon>
        <taxon>Streptophyta</taxon>
        <taxon>Embryophyta</taxon>
        <taxon>Tracheophyta</taxon>
        <taxon>Spermatophyta</taxon>
        <taxon>Magnoliopsida</taxon>
        <taxon>eudicotyledons</taxon>
        <taxon>Gunneridae</taxon>
        <taxon>Pentapetalae</taxon>
        <taxon>asterids</taxon>
        <taxon>lamiids</taxon>
        <taxon>Solanales</taxon>
        <taxon>Solanaceae</taxon>
        <taxon>Solanoideae</taxon>
        <taxon>Datureae</taxon>
        <taxon>Datura</taxon>
    </lineage>
</organism>
<gene>
    <name evidence="1" type="ORF">HAX54_041713</name>
</gene>
<protein>
    <submittedName>
        <fullName evidence="1">Uncharacterized protein</fullName>
    </submittedName>
</protein>
<dbReference type="Proteomes" id="UP000823775">
    <property type="component" value="Unassembled WGS sequence"/>
</dbReference>
<evidence type="ECO:0000313" key="2">
    <source>
        <dbReference type="Proteomes" id="UP000823775"/>
    </source>
</evidence>
<name>A0ABS8SL93_DATST</name>
<reference evidence="1 2" key="1">
    <citation type="journal article" date="2021" name="BMC Genomics">
        <title>Datura genome reveals duplications of psychoactive alkaloid biosynthetic genes and high mutation rate following tissue culture.</title>
        <authorList>
            <person name="Rajewski A."/>
            <person name="Carter-House D."/>
            <person name="Stajich J."/>
            <person name="Litt A."/>
        </authorList>
    </citation>
    <scope>NUCLEOTIDE SEQUENCE [LARGE SCALE GENOMIC DNA]</scope>
    <source>
        <strain evidence="1">AR-01</strain>
    </source>
</reference>
<dbReference type="EMBL" id="JACEIK010000604">
    <property type="protein sequence ID" value="MCD7459710.1"/>
    <property type="molecule type" value="Genomic_DNA"/>
</dbReference>